<proteinExistence type="predicted"/>
<evidence type="ECO:0000313" key="2">
    <source>
        <dbReference type="EMBL" id="RCN26342.1"/>
    </source>
</evidence>
<protein>
    <recommendedName>
        <fullName evidence="4">Secreted protein</fullName>
    </recommendedName>
</protein>
<feature type="chain" id="PRO_5017076372" description="Secreted protein" evidence="1">
    <location>
        <begin position="20"/>
        <end position="70"/>
    </location>
</feature>
<evidence type="ECO:0008006" key="4">
    <source>
        <dbReference type="Google" id="ProtNLM"/>
    </source>
</evidence>
<name>A0A368F2Q6_ANCCA</name>
<gene>
    <name evidence="2" type="ORF">ANCCAN_27932</name>
</gene>
<dbReference type="Proteomes" id="UP000252519">
    <property type="component" value="Unassembled WGS sequence"/>
</dbReference>
<accession>A0A368F2Q6</accession>
<keyword evidence="1" id="KW-0732">Signal</keyword>
<evidence type="ECO:0000313" key="3">
    <source>
        <dbReference type="Proteomes" id="UP000252519"/>
    </source>
</evidence>
<dbReference type="EMBL" id="JOJR01007881">
    <property type="protein sequence ID" value="RCN26342.1"/>
    <property type="molecule type" value="Genomic_DNA"/>
</dbReference>
<reference evidence="2 3" key="1">
    <citation type="submission" date="2014-10" db="EMBL/GenBank/DDBJ databases">
        <title>Draft genome of the hookworm Ancylostoma caninum.</title>
        <authorList>
            <person name="Mitreva M."/>
        </authorList>
    </citation>
    <scope>NUCLEOTIDE SEQUENCE [LARGE SCALE GENOMIC DNA]</scope>
    <source>
        <strain evidence="2 3">Baltimore</strain>
    </source>
</reference>
<keyword evidence="3" id="KW-1185">Reference proteome</keyword>
<sequence length="70" mass="7919">MMSLLCYLAIVAVLKSKYSFVYSCIATVSPEDTMKLCFILSNISYSLVFPYHFSANNINNFWSVSITCQS</sequence>
<comment type="caution">
    <text evidence="2">The sequence shown here is derived from an EMBL/GenBank/DDBJ whole genome shotgun (WGS) entry which is preliminary data.</text>
</comment>
<dbReference type="AlphaFoldDB" id="A0A368F2Q6"/>
<evidence type="ECO:0000256" key="1">
    <source>
        <dbReference type="SAM" id="SignalP"/>
    </source>
</evidence>
<feature type="signal peptide" evidence="1">
    <location>
        <begin position="1"/>
        <end position="19"/>
    </location>
</feature>
<organism evidence="2 3">
    <name type="scientific">Ancylostoma caninum</name>
    <name type="common">Dog hookworm</name>
    <dbReference type="NCBI Taxonomy" id="29170"/>
    <lineage>
        <taxon>Eukaryota</taxon>
        <taxon>Metazoa</taxon>
        <taxon>Ecdysozoa</taxon>
        <taxon>Nematoda</taxon>
        <taxon>Chromadorea</taxon>
        <taxon>Rhabditida</taxon>
        <taxon>Rhabditina</taxon>
        <taxon>Rhabditomorpha</taxon>
        <taxon>Strongyloidea</taxon>
        <taxon>Ancylostomatidae</taxon>
        <taxon>Ancylostomatinae</taxon>
        <taxon>Ancylostoma</taxon>
    </lineage>
</organism>